<dbReference type="GO" id="GO:0015424">
    <property type="term" value="F:ABC-type amino acid transporter activity"/>
    <property type="evidence" value="ECO:0007669"/>
    <property type="project" value="InterPro"/>
</dbReference>
<evidence type="ECO:0000256" key="3">
    <source>
        <dbReference type="ARBA" id="ARBA00022475"/>
    </source>
</evidence>
<dbReference type="PANTHER" id="PTHR43166:SF35">
    <property type="entry name" value="L-CYSTINE IMPORT ATP-BINDING PROTEIN TCYN"/>
    <property type="match status" value="1"/>
</dbReference>
<dbReference type="PROSITE" id="PS00211">
    <property type="entry name" value="ABC_TRANSPORTER_1"/>
    <property type="match status" value="1"/>
</dbReference>
<keyword evidence="2" id="KW-0813">Transport</keyword>
<dbReference type="SMART" id="SM00382">
    <property type="entry name" value="AAA"/>
    <property type="match status" value="1"/>
</dbReference>
<dbReference type="PANTHER" id="PTHR43166">
    <property type="entry name" value="AMINO ACID IMPORT ATP-BINDING PROTEIN"/>
    <property type="match status" value="1"/>
</dbReference>
<dbReference type="EMBL" id="FXTI01000001">
    <property type="protein sequence ID" value="SMO32614.1"/>
    <property type="molecule type" value="Genomic_DNA"/>
</dbReference>
<evidence type="ECO:0000256" key="5">
    <source>
        <dbReference type="ARBA" id="ARBA00022840"/>
    </source>
</evidence>
<dbReference type="SUPFAM" id="SSF52540">
    <property type="entry name" value="P-loop containing nucleoside triphosphate hydrolases"/>
    <property type="match status" value="1"/>
</dbReference>
<dbReference type="InterPro" id="IPR027417">
    <property type="entry name" value="P-loop_NTPase"/>
</dbReference>
<feature type="domain" description="ABC transporter" evidence="7">
    <location>
        <begin position="2"/>
        <end position="241"/>
    </location>
</feature>
<dbReference type="InterPro" id="IPR050086">
    <property type="entry name" value="MetN_ABC_transporter-like"/>
</dbReference>
<reference evidence="8 9" key="1">
    <citation type="submission" date="2017-05" db="EMBL/GenBank/DDBJ databases">
        <authorList>
            <person name="Varghese N."/>
            <person name="Submissions S."/>
        </authorList>
    </citation>
    <scope>NUCLEOTIDE SEQUENCE [LARGE SCALE GENOMIC DNA]</scope>
    <source>
        <strain evidence="8 9">DSM 45474</strain>
    </source>
</reference>
<dbReference type="InterPro" id="IPR003439">
    <property type="entry name" value="ABC_transporter-like_ATP-bd"/>
</dbReference>
<dbReference type="Gene3D" id="3.40.50.300">
    <property type="entry name" value="P-loop containing nucleotide triphosphate hydrolases"/>
    <property type="match status" value="1"/>
</dbReference>
<dbReference type="OrthoDB" id="9802185at2"/>
<dbReference type="InterPro" id="IPR003593">
    <property type="entry name" value="AAA+_ATPase"/>
</dbReference>
<protein>
    <submittedName>
        <fullName evidence="8">Polar amino acid transport system ATP-binding protein/cystine transport system ATP-binding protein</fullName>
    </submittedName>
</protein>
<dbReference type="PIRSF" id="PIRSF039085">
    <property type="entry name" value="ABC_ATPase_HisP"/>
    <property type="match status" value="1"/>
</dbReference>
<dbReference type="GO" id="GO:0005524">
    <property type="term" value="F:ATP binding"/>
    <property type="evidence" value="ECO:0007669"/>
    <property type="project" value="UniProtKB-KW"/>
</dbReference>
<dbReference type="PROSITE" id="PS50893">
    <property type="entry name" value="ABC_TRANSPORTER_2"/>
    <property type="match status" value="1"/>
</dbReference>
<keyword evidence="6" id="KW-0472">Membrane</keyword>
<organism evidence="8 9">
    <name type="scientific">Melghirimyces algeriensis</name>
    <dbReference type="NCBI Taxonomy" id="910412"/>
    <lineage>
        <taxon>Bacteria</taxon>
        <taxon>Bacillati</taxon>
        <taxon>Bacillota</taxon>
        <taxon>Bacilli</taxon>
        <taxon>Bacillales</taxon>
        <taxon>Thermoactinomycetaceae</taxon>
        <taxon>Melghirimyces</taxon>
    </lineage>
</organism>
<keyword evidence="4" id="KW-0547">Nucleotide-binding</keyword>
<dbReference type="GO" id="GO:0005886">
    <property type="term" value="C:plasma membrane"/>
    <property type="evidence" value="ECO:0007669"/>
    <property type="project" value="UniProtKB-SubCell"/>
</dbReference>
<dbReference type="InterPro" id="IPR030679">
    <property type="entry name" value="ABC_ATPase_HisP-typ"/>
</dbReference>
<comment type="subcellular location">
    <subcellularLocation>
        <location evidence="1">Cell membrane</location>
        <topology evidence="1">Peripheral membrane protein</topology>
    </subcellularLocation>
</comment>
<dbReference type="CDD" id="cd03262">
    <property type="entry name" value="ABC_HisP_GlnQ"/>
    <property type="match status" value="1"/>
</dbReference>
<name>A0A521ACR2_9BACL</name>
<accession>A0A521ACR2</accession>
<evidence type="ECO:0000256" key="1">
    <source>
        <dbReference type="ARBA" id="ARBA00004202"/>
    </source>
</evidence>
<dbReference type="Pfam" id="PF00005">
    <property type="entry name" value="ABC_tran"/>
    <property type="match status" value="1"/>
</dbReference>
<dbReference type="AlphaFoldDB" id="A0A521ACR2"/>
<evidence type="ECO:0000256" key="6">
    <source>
        <dbReference type="ARBA" id="ARBA00023136"/>
    </source>
</evidence>
<keyword evidence="5 8" id="KW-0067">ATP-binding</keyword>
<dbReference type="GO" id="GO:0016887">
    <property type="term" value="F:ATP hydrolysis activity"/>
    <property type="evidence" value="ECO:0007669"/>
    <property type="project" value="InterPro"/>
</dbReference>
<dbReference type="RefSeq" id="WP_142503778.1">
    <property type="nucleotide sequence ID" value="NZ_FXTI01000001.1"/>
</dbReference>
<evidence type="ECO:0000259" key="7">
    <source>
        <dbReference type="PROSITE" id="PS50893"/>
    </source>
</evidence>
<dbReference type="FunFam" id="3.40.50.300:FF:000020">
    <property type="entry name" value="Amino acid ABC transporter ATP-binding component"/>
    <property type="match status" value="1"/>
</dbReference>
<evidence type="ECO:0000313" key="8">
    <source>
        <dbReference type="EMBL" id="SMO32614.1"/>
    </source>
</evidence>
<proteinExistence type="predicted"/>
<sequence>MIEVTGLRKHFGDTEVLRGIDLQVKKGDVHCVIGPSGSGKSTLLRCVNLLEIPTEGTVRIGQERLEFGKGRVKEQAIRALRSKTGMVFQRFHLFPHLTVLQNVMEGPITVKREPRAHVLERAERLLDKVGLAEKKNAFPESLSGGQQQRVAIARALALEPDVLLFDEPTSALDPELVGEVLKTMRSLAEEEQTMVIVTHEMEFARDVADEVLFIDEGRVVEQGPPSRLFTQPSAKRTQQFLAKMLEASR</sequence>
<gene>
    <name evidence="8" type="ORF">SAMN06264849_10159</name>
</gene>
<keyword evidence="3" id="KW-1003">Cell membrane</keyword>
<dbReference type="InterPro" id="IPR017871">
    <property type="entry name" value="ABC_transporter-like_CS"/>
</dbReference>
<keyword evidence="9" id="KW-1185">Reference proteome</keyword>
<evidence type="ECO:0000256" key="2">
    <source>
        <dbReference type="ARBA" id="ARBA00022448"/>
    </source>
</evidence>
<evidence type="ECO:0000313" key="9">
    <source>
        <dbReference type="Proteomes" id="UP000315636"/>
    </source>
</evidence>
<evidence type="ECO:0000256" key="4">
    <source>
        <dbReference type="ARBA" id="ARBA00022741"/>
    </source>
</evidence>
<dbReference type="Proteomes" id="UP000315636">
    <property type="component" value="Unassembled WGS sequence"/>
</dbReference>